<evidence type="ECO:0000313" key="2">
    <source>
        <dbReference type="EMBL" id="KAF2682235.1"/>
    </source>
</evidence>
<name>A0A6G1IVV2_9PLEO</name>
<dbReference type="EMBL" id="MU005588">
    <property type="protein sequence ID" value="KAF2682235.1"/>
    <property type="molecule type" value="Genomic_DNA"/>
</dbReference>
<gene>
    <name evidence="2" type="ORF">K458DRAFT_405977</name>
</gene>
<proteinExistence type="predicted"/>
<reference evidence="2" key="1">
    <citation type="journal article" date="2020" name="Stud. Mycol.">
        <title>101 Dothideomycetes genomes: a test case for predicting lifestyles and emergence of pathogens.</title>
        <authorList>
            <person name="Haridas S."/>
            <person name="Albert R."/>
            <person name="Binder M."/>
            <person name="Bloem J."/>
            <person name="Labutti K."/>
            <person name="Salamov A."/>
            <person name="Andreopoulos B."/>
            <person name="Baker S."/>
            <person name="Barry K."/>
            <person name="Bills G."/>
            <person name="Bluhm B."/>
            <person name="Cannon C."/>
            <person name="Castanera R."/>
            <person name="Culley D."/>
            <person name="Daum C."/>
            <person name="Ezra D."/>
            <person name="Gonzalez J."/>
            <person name="Henrissat B."/>
            <person name="Kuo A."/>
            <person name="Liang C."/>
            <person name="Lipzen A."/>
            <person name="Lutzoni F."/>
            <person name="Magnuson J."/>
            <person name="Mondo S."/>
            <person name="Nolan M."/>
            <person name="Ohm R."/>
            <person name="Pangilinan J."/>
            <person name="Park H.-J."/>
            <person name="Ramirez L."/>
            <person name="Alfaro M."/>
            <person name="Sun H."/>
            <person name="Tritt A."/>
            <person name="Yoshinaga Y."/>
            <person name="Zwiers L.-H."/>
            <person name="Turgeon B."/>
            <person name="Goodwin S."/>
            <person name="Spatafora J."/>
            <person name="Crous P."/>
            <person name="Grigoriev I."/>
        </authorList>
    </citation>
    <scope>NUCLEOTIDE SEQUENCE</scope>
    <source>
        <strain evidence="2">CBS 122367</strain>
    </source>
</reference>
<evidence type="ECO:0000256" key="1">
    <source>
        <dbReference type="SAM" id="MobiDB-lite"/>
    </source>
</evidence>
<dbReference type="AlphaFoldDB" id="A0A6G1IVV2"/>
<evidence type="ECO:0000313" key="3">
    <source>
        <dbReference type="Proteomes" id="UP000799291"/>
    </source>
</evidence>
<feature type="region of interest" description="Disordered" evidence="1">
    <location>
        <begin position="1"/>
        <end position="20"/>
    </location>
</feature>
<dbReference type="OrthoDB" id="3800734at2759"/>
<organism evidence="2 3">
    <name type="scientific">Lentithecium fluviatile CBS 122367</name>
    <dbReference type="NCBI Taxonomy" id="1168545"/>
    <lineage>
        <taxon>Eukaryota</taxon>
        <taxon>Fungi</taxon>
        <taxon>Dikarya</taxon>
        <taxon>Ascomycota</taxon>
        <taxon>Pezizomycotina</taxon>
        <taxon>Dothideomycetes</taxon>
        <taxon>Pleosporomycetidae</taxon>
        <taxon>Pleosporales</taxon>
        <taxon>Massarineae</taxon>
        <taxon>Lentitheciaceae</taxon>
        <taxon>Lentithecium</taxon>
    </lineage>
</organism>
<accession>A0A6G1IVV2</accession>
<dbReference type="Proteomes" id="UP000799291">
    <property type="component" value="Unassembled WGS sequence"/>
</dbReference>
<keyword evidence="3" id="KW-1185">Reference proteome</keyword>
<sequence length="210" mass="23032">MEDSPLDAMGPVPTETHTMAQTPAKAELESVKQFVSSHHLNPALKALPPLSAMTITPQTRFPSEHPYKLLLGSLPGQPLWLALTTTPKQARCPYAQLFVGDSDIDLKAAKWEQMEVEELVQPFRKFWEKTREGWGQGDGVLVFLGAAVRREERGGAESGGGGGFLVPTVIRRYLVEALKKIGRRAYSGGDGVSLEREVSITTKTTSMRQS</sequence>
<protein>
    <submittedName>
        <fullName evidence="2">Uncharacterized protein</fullName>
    </submittedName>
</protein>